<name>A0A195FX78_9HYME</name>
<accession>A0A195FX78</accession>
<evidence type="ECO:0000313" key="3">
    <source>
        <dbReference type="Proteomes" id="UP000078541"/>
    </source>
</evidence>
<feature type="region of interest" description="Disordered" evidence="1">
    <location>
        <begin position="1"/>
        <end position="120"/>
    </location>
</feature>
<dbReference type="EMBL" id="KQ981204">
    <property type="protein sequence ID" value="KYN44922.1"/>
    <property type="molecule type" value="Genomic_DNA"/>
</dbReference>
<feature type="compositionally biased region" description="Acidic residues" evidence="1">
    <location>
        <begin position="45"/>
        <end position="65"/>
    </location>
</feature>
<gene>
    <name evidence="2" type="ORF">ALC56_00574</name>
</gene>
<sequence length="120" mass="13788">MTYWRRNSVMLREAQPRRPRRRASRNGPREKPQPCRETEPFVAKEEEEEEEEEKEEEEEEEEEEKIADVGEAAQRLWWGGTDRGGARHVEGPAMGVRGEGKKRGGCLATGLPAARAEQRD</sequence>
<evidence type="ECO:0000313" key="2">
    <source>
        <dbReference type="EMBL" id="KYN44922.1"/>
    </source>
</evidence>
<keyword evidence="3" id="KW-1185">Reference proteome</keyword>
<feature type="compositionally biased region" description="Basic and acidic residues" evidence="1">
    <location>
        <begin position="27"/>
        <end position="44"/>
    </location>
</feature>
<dbReference type="AlphaFoldDB" id="A0A195FX78"/>
<reference evidence="2 3" key="1">
    <citation type="submission" date="2016-03" db="EMBL/GenBank/DDBJ databases">
        <title>Trachymyrmex septentrionalis WGS genome.</title>
        <authorList>
            <person name="Nygaard S."/>
            <person name="Hu H."/>
            <person name="Boomsma J."/>
            <person name="Zhang G."/>
        </authorList>
    </citation>
    <scope>NUCLEOTIDE SEQUENCE [LARGE SCALE GENOMIC DNA]</scope>
    <source>
        <strain evidence="2">Tsep2-gDNA-1</strain>
        <tissue evidence="2">Whole body</tissue>
    </source>
</reference>
<evidence type="ECO:0000256" key="1">
    <source>
        <dbReference type="SAM" id="MobiDB-lite"/>
    </source>
</evidence>
<proteinExistence type="predicted"/>
<protein>
    <submittedName>
        <fullName evidence="2">Uncharacterized protein</fullName>
    </submittedName>
</protein>
<organism evidence="2 3">
    <name type="scientific">Trachymyrmex septentrionalis</name>
    <dbReference type="NCBI Taxonomy" id="34720"/>
    <lineage>
        <taxon>Eukaryota</taxon>
        <taxon>Metazoa</taxon>
        <taxon>Ecdysozoa</taxon>
        <taxon>Arthropoda</taxon>
        <taxon>Hexapoda</taxon>
        <taxon>Insecta</taxon>
        <taxon>Pterygota</taxon>
        <taxon>Neoptera</taxon>
        <taxon>Endopterygota</taxon>
        <taxon>Hymenoptera</taxon>
        <taxon>Apocrita</taxon>
        <taxon>Aculeata</taxon>
        <taxon>Formicoidea</taxon>
        <taxon>Formicidae</taxon>
        <taxon>Myrmicinae</taxon>
        <taxon>Trachymyrmex</taxon>
    </lineage>
</organism>
<dbReference type="Proteomes" id="UP000078541">
    <property type="component" value="Unassembled WGS sequence"/>
</dbReference>